<accession>A0A645I8W4</accession>
<reference evidence="1" key="1">
    <citation type="submission" date="2019-08" db="EMBL/GenBank/DDBJ databases">
        <authorList>
            <person name="Kucharzyk K."/>
            <person name="Murdoch R.W."/>
            <person name="Higgins S."/>
            <person name="Loffler F."/>
        </authorList>
    </citation>
    <scope>NUCLEOTIDE SEQUENCE</scope>
</reference>
<protein>
    <submittedName>
        <fullName evidence="1">Uncharacterized protein</fullName>
    </submittedName>
</protein>
<dbReference type="AlphaFoldDB" id="A0A645I8W4"/>
<organism evidence="1">
    <name type="scientific">bioreactor metagenome</name>
    <dbReference type="NCBI Taxonomy" id="1076179"/>
    <lineage>
        <taxon>unclassified sequences</taxon>
        <taxon>metagenomes</taxon>
        <taxon>ecological metagenomes</taxon>
    </lineage>
</organism>
<sequence>MPYINSKLTIKLSEQDKEVLKNKMGEIITETSSLCYDLRGCSNN</sequence>
<evidence type="ECO:0000313" key="1">
    <source>
        <dbReference type="EMBL" id="MPN47356.1"/>
    </source>
</evidence>
<name>A0A645I8W4_9ZZZZ</name>
<gene>
    <name evidence="1" type="ORF">SDC9_194958</name>
</gene>
<comment type="caution">
    <text evidence="1">The sequence shown here is derived from an EMBL/GenBank/DDBJ whole genome shotgun (WGS) entry which is preliminary data.</text>
</comment>
<dbReference type="EMBL" id="VSSQ01108785">
    <property type="protein sequence ID" value="MPN47356.1"/>
    <property type="molecule type" value="Genomic_DNA"/>
</dbReference>
<proteinExistence type="predicted"/>